<dbReference type="KEGG" id="acx:Achr_e430"/>
<dbReference type="Pfam" id="PF13384">
    <property type="entry name" value="HTH_23"/>
    <property type="match status" value="1"/>
</dbReference>
<dbReference type="RefSeq" id="WP_039803385.1">
    <property type="nucleotide sequence ID" value="NZ_CP010415.1"/>
</dbReference>
<dbReference type="EMBL" id="CP010419">
    <property type="protein sequence ID" value="AJE23571.1"/>
    <property type="molecule type" value="Genomic_DNA"/>
</dbReference>
<feature type="domain" description="Tc1-like transposase DDE" evidence="1">
    <location>
        <begin position="171"/>
        <end position="313"/>
    </location>
</feature>
<accession>A0A0C4WSH6</accession>
<dbReference type="Pfam" id="PF13358">
    <property type="entry name" value="DDE_3"/>
    <property type="match status" value="1"/>
</dbReference>
<dbReference type="InterPro" id="IPR025959">
    <property type="entry name" value="Winged_HTH_dom"/>
</dbReference>
<dbReference type="SUPFAM" id="SSF46689">
    <property type="entry name" value="Homeodomain-like"/>
    <property type="match status" value="1"/>
</dbReference>
<dbReference type="Proteomes" id="UP000068210">
    <property type="component" value="Plasmid pAcX50e"/>
</dbReference>
<dbReference type="AlphaFoldDB" id="A0A0C4WSH6"/>
<dbReference type="KEGG" id="acx:Achr_15960"/>
<dbReference type="InterPro" id="IPR038717">
    <property type="entry name" value="Tc1-like_DDE_dom"/>
</dbReference>
<dbReference type="PANTHER" id="PTHR46564:SF1">
    <property type="entry name" value="TRANSPOSASE"/>
    <property type="match status" value="1"/>
</dbReference>
<dbReference type="InterPro" id="IPR047655">
    <property type="entry name" value="Transpos_IS630-like"/>
</dbReference>
<keyword evidence="7" id="KW-1185">Reference proteome</keyword>
<dbReference type="Pfam" id="PF13592">
    <property type="entry name" value="HTH_33"/>
    <property type="match status" value="1"/>
</dbReference>
<dbReference type="Proteomes" id="UP000068210">
    <property type="component" value="Chromosome"/>
</dbReference>
<dbReference type="EMBL" id="CP010415">
    <property type="protein sequence ID" value="AJE21530.1"/>
    <property type="molecule type" value="Genomic_DNA"/>
</dbReference>
<dbReference type="EMBL" id="CP010415">
    <property type="protein sequence ID" value="AJE21055.1"/>
    <property type="molecule type" value="Genomic_DNA"/>
</dbReference>
<evidence type="ECO:0000259" key="1">
    <source>
        <dbReference type="Pfam" id="PF13358"/>
    </source>
</evidence>
<dbReference type="InterPro" id="IPR036397">
    <property type="entry name" value="RNaseH_sf"/>
</dbReference>
<organism evidence="6 7">
    <name type="scientific">Azotobacter chroococcum NCIMB 8003</name>
    <dbReference type="NCBI Taxonomy" id="1328314"/>
    <lineage>
        <taxon>Bacteria</taxon>
        <taxon>Pseudomonadati</taxon>
        <taxon>Pseudomonadota</taxon>
        <taxon>Gammaproteobacteria</taxon>
        <taxon>Pseudomonadales</taxon>
        <taxon>Pseudomonadaceae</taxon>
        <taxon>Azotobacter</taxon>
    </lineage>
</organism>
<dbReference type="Proteomes" id="UP000068210">
    <property type="component" value="Plasmid pAcX50d"/>
</dbReference>
<evidence type="ECO:0000313" key="3">
    <source>
        <dbReference type="EMBL" id="AJE21055.1"/>
    </source>
</evidence>
<evidence type="ECO:0000259" key="2">
    <source>
        <dbReference type="Pfam" id="PF13592"/>
    </source>
</evidence>
<dbReference type="PANTHER" id="PTHR46564">
    <property type="entry name" value="TRANSPOSASE"/>
    <property type="match status" value="1"/>
</dbReference>
<geneLocation type="plasmid" evidence="6 7">
    <name>pAcX50e</name>
</geneLocation>
<dbReference type="HOGENOM" id="CLU_056788_0_0_6"/>
<geneLocation type="plasmid" evidence="5 7">
    <name>pAcX50d</name>
</geneLocation>
<gene>
    <name evidence="3" type="ORF">Achr_15960</name>
    <name evidence="4" type="ORF">Achr_20800</name>
    <name evidence="5" type="ORF">Achr_d360</name>
    <name evidence="6" type="ORF">Achr_e430</name>
</gene>
<evidence type="ECO:0000313" key="7">
    <source>
        <dbReference type="Proteomes" id="UP000068210"/>
    </source>
</evidence>
<dbReference type="NCBIfam" id="NF033545">
    <property type="entry name" value="transpos_IS630"/>
    <property type="match status" value="1"/>
</dbReference>
<evidence type="ECO:0000313" key="4">
    <source>
        <dbReference type="EMBL" id="AJE21530.1"/>
    </source>
</evidence>
<protein>
    <submittedName>
        <fullName evidence="3">ISXoo2 transposase</fullName>
    </submittedName>
    <submittedName>
        <fullName evidence="6">Transposase, IS885 family</fullName>
    </submittedName>
    <submittedName>
        <fullName evidence="4">Transposase, similar to IS885</fullName>
    </submittedName>
</protein>
<evidence type="ECO:0000313" key="5">
    <source>
        <dbReference type="EMBL" id="AJE23571.1"/>
    </source>
</evidence>
<proteinExistence type="predicted"/>
<name>A0A0C4WSH6_9GAMM</name>
<dbReference type="KEGG" id="acx:Achr_20800"/>
<dbReference type="Gene3D" id="3.30.420.10">
    <property type="entry name" value="Ribonuclease H-like superfamily/Ribonuclease H"/>
    <property type="match status" value="1"/>
</dbReference>
<sequence>MKCKRNSDGRTIDHHSLQVMRQQAIKAVREGQTVQSVAAAFGVNIRSVFRWLSDFANGGQNALLAKPVPGRPPRISAEEMRWLAQAVRDHSPLQYRFEFGLWTLSLIAELIRRQFGKTLSLSAVSRIMKLLGFTAQKPLYRAWQQDAALVRQWENETYPAIRAEARAAGARIYFADESGLRSDYHAGTTWAPQGETPVVEVTGRRFSVNMLSAVGTRGEFRFMLHDGTVTASVFREFLKRLLIGAEQPVFVIVDGHPVHKARLVRAFVEEQAGRLKLFYLPPYSPQLNPDEQVWGHVKRSVSRRLVQNREEMKKLALGALRRIQKLPELVKSFFRHPDCRYAAA</sequence>
<dbReference type="InterPro" id="IPR009057">
    <property type="entry name" value="Homeodomain-like_sf"/>
</dbReference>
<feature type="domain" description="Winged helix-turn helix" evidence="2">
    <location>
        <begin position="98"/>
        <end position="157"/>
    </location>
</feature>
<reference evidence="6 7" key="1">
    <citation type="journal article" date="2015" name="PLoS ONE">
        <title>Azotobacter Genomes: The Genome of Azotobacter chroococcum NCIMB 8003 (ATCC 4412).</title>
        <authorList>
            <person name="Robson R.L."/>
            <person name="Jones R."/>
            <person name="Robson R.M."/>
            <person name="Schwartz A."/>
            <person name="Richardson T.H."/>
        </authorList>
    </citation>
    <scope>NUCLEOTIDE SEQUENCE [LARGE SCALE GENOMIC DNA]</scope>
    <source>
        <strain evidence="6 7">NCIMB 8003</strain>
        <plasmid evidence="5">pAcX50d</plasmid>
        <plasmid evidence="6">pAcX50e</plasmid>
        <plasmid evidence="7">Plasmid pAcX50d</plasmid>
        <plasmid evidence="7">Plasmid pAcX50e</plasmid>
    </source>
</reference>
<dbReference type="EMBL" id="CP010420">
    <property type="protein sequence ID" value="AJE23636.1"/>
    <property type="molecule type" value="Genomic_DNA"/>
</dbReference>
<evidence type="ECO:0000313" key="6">
    <source>
        <dbReference type="EMBL" id="AJE23636.1"/>
    </source>
</evidence>
<dbReference type="KEGG" id="acx:Achr_d360"/>
<keyword evidence="6" id="KW-0614">Plasmid</keyword>
<dbReference type="GO" id="GO:0003676">
    <property type="term" value="F:nucleic acid binding"/>
    <property type="evidence" value="ECO:0007669"/>
    <property type="project" value="InterPro"/>
</dbReference>